<reference evidence="1 2" key="1">
    <citation type="journal article" date="2019" name="Genome Biol. Evol.">
        <title>Insights into the evolution of the New World diploid cottons (Gossypium, subgenus Houzingenia) based on genome sequencing.</title>
        <authorList>
            <person name="Grover C.E."/>
            <person name="Arick M.A. 2nd"/>
            <person name="Thrash A."/>
            <person name="Conover J.L."/>
            <person name="Sanders W.S."/>
            <person name="Peterson D.G."/>
            <person name="Frelichowski J.E."/>
            <person name="Scheffler J.A."/>
            <person name="Scheffler B.E."/>
            <person name="Wendel J.F."/>
        </authorList>
    </citation>
    <scope>NUCLEOTIDE SEQUENCE [LARGE SCALE GENOMIC DNA]</scope>
    <source>
        <strain evidence="1">27</strain>
        <tissue evidence="1">Leaf</tissue>
    </source>
</reference>
<evidence type="ECO:0000313" key="1">
    <source>
        <dbReference type="EMBL" id="MBA0626376.1"/>
    </source>
</evidence>
<evidence type="ECO:0000313" key="2">
    <source>
        <dbReference type="Proteomes" id="UP000593561"/>
    </source>
</evidence>
<protein>
    <recommendedName>
        <fullName evidence="3">DUF4283 domain-containing protein</fullName>
    </recommendedName>
</protein>
<organism evidence="1 2">
    <name type="scientific">Gossypium davidsonii</name>
    <name type="common">Davidson's cotton</name>
    <name type="synonym">Gossypium klotzschianum subsp. davidsonii</name>
    <dbReference type="NCBI Taxonomy" id="34287"/>
    <lineage>
        <taxon>Eukaryota</taxon>
        <taxon>Viridiplantae</taxon>
        <taxon>Streptophyta</taxon>
        <taxon>Embryophyta</taxon>
        <taxon>Tracheophyta</taxon>
        <taxon>Spermatophyta</taxon>
        <taxon>Magnoliopsida</taxon>
        <taxon>eudicotyledons</taxon>
        <taxon>Gunneridae</taxon>
        <taxon>Pentapetalae</taxon>
        <taxon>rosids</taxon>
        <taxon>malvids</taxon>
        <taxon>Malvales</taxon>
        <taxon>Malvaceae</taxon>
        <taxon>Malvoideae</taxon>
        <taxon>Gossypium</taxon>
    </lineage>
</organism>
<feature type="non-terminal residue" evidence="1">
    <location>
        <position position="260"/>
    </location>
</feature>
<comment type="caution">
    <text evidence="1">The sequence shown here is derived from an EMBL/GenBank/DDBJ whole genome shotgun (WGS) entry which is preliminary data.</text>
</comment>
<accession>A0A7J8SL78</accession>
<keyword evidence="2" id="KW-1185">Reference proteome</keyword>
<evidence type="ECO:0008006" key="3">
    <source>
        <dbReference type="Google" id="ProtNLM"/>
    </source>
</evidence>
<dbReference type="EMBL" id="JABFAC010000010">
    <property type="protein sequence ID" value="MBA0626376.1"/>
    <property type="molecule type" value="Genomic_DNA"/>
</dbReference>
<dbReference type="Proteomes" id="UP000593561">
    <property type="component" value="Unassembled WGS sequence"/>
</dbReference>
<sequence length="260" mass="30383">MTSLIHYSTMRKRVLKGSSWTFNNYLLMLYHLRKGEDPLKKGDLNLLSQWNGGSSMEKGQSEMDHDFKDSVMVGPMGKRDLKGRKTNPKWWMSWEFGSPRAVRRLRYMLKLHNPQVVFFIEMKLCSIQMERVRRSYGFFNGIDVQTIGSRGGLCLAWKDDVKIGLRNFSNSHINVDVIEDEIGSQLASGDLLNKLETLKKGLVEWAIWVKHHKEGIKKISTNKLEDLNHGERDDENQAELIDIKILLNFEMEKEEMYWEQ</sequence>
<proteinExistence type="predicted"/>
<dbReference type="AlphaFoldDB" id="A0A7J8SL78"/>
<name>A0A7J8SL78_GOSDV</name>
<gene>
    <name evidence="1" type="ORF">Godav_004054</name>
</gene>